<evidence type="ECO:0000256" key="6">
    <source>
        <dbReference type="ARBA" id="ARBA00022771"/>
    </source>
</evidence>
<keyword evidence="9" id="KW-0460">Magnesium</keyword>
<dbReference type="OMA" id="NYWSDPF"/>
<feature type="compositionally biased region" description="Basic and acidic residues" evidence="11">
    <location>
        <begin position="325"/>
        <end position="335"/>
    </location>
</feature>
<dbReference type="InParanoid" id="A0A3P8WT88"/>
<comment type="similarity">
    <text evidence="2">Belongs to the ZC3H12 family.</text>
</comment>
<dbReference type="Ensembl" id="ENSCSET00000030123.1">
    <property type="protein sequence ID" value="ENSCSEP00000029722.1"/>
    <property type="gene ID" value="ENSCSEG00000019043.1"/>
</dbReference>
<dbReference type="Gene3D" id="3.40.50.11980">
    <property type="match status" value="1"/>
</dbReference>
<evidence type="ECO:0000256" key="4">
    <source>
        <dbReference type="ARBA" id="ARBA00022723"/>
    </source>
</evidence>
<evidence type="ECO:0000256" key="11">
    <source>
        <dbReference type="SAM" id="MobiDB-lite"/>
    </source>
</evidence>
<keyword evidence="3" id="KW-0540">Nuclease</keyword>
<dbReference type="GO" id="GO:0008270">
    <property type="term" value="F:zinc ion binding"/>
    <property type="evidence" value="ECO:0007669"/>
    <property type="project" value="UniProtKB-KW"/>
</dbReference>
<comment type="cofactor">
    <cofactor evidence="1">
        <name>Mg(2+)</name>
        <dbReference type="ChEBI" id="CHEBI:18420"/>
    </cofactor>
</comment>
<keyword evidence="5" id="KW-0255">Endonuclease</keyword>
<keyword evidence="14" id="KW-1185">Reference proteome</keyword>
<dbReference type="GO" id="GO:0036464">
    <property type="term" value="C:cytoplasmic ribonucleoprotein granule"/>
    <property type="evidence" value="ECO:0007669"/>
    <property type="project" value="TreeGrafter"/>
</dbReference>
<dbReference type="PANTHER" id="PTHR12876">
    <property type="entry name" value="N4BP1-RELATED"/>
    <property type="match status" value="1"/>
</dbReference>
<sequence length="592" mass="66875">VNMWGAKPRVPDRNTPRLQTPAGLLEPDSEELQLRVESFRKLGYSSEEVRSALRKLGLSTDTNSVLGELVRSNASSAPCVSVFEGDERSTGQKDALLPPSWTLGPRNVPQPSHQQNVETELRPVVIDGSNVAIEEVFSCHGIQLAVNFFLERGHNSITVFVPSWRKELPRPDAPITDQHILTELEKRKIVVFTPSRRVGGKRVVCYDDRFIVKLAYELDGVIISNDTYRDLQGERPEWKKCIEERLLMYSFVNDKFMPPDDPLGRHGPSLNNFLRKNPLPPEQKRQLCPYGKTKCTYGMKCKFYHPERVNQPYLSLADELREKAQISTSKDEKRALANQGQPDTGHAPHPPDAPAEISRNGLHPGHIVDNHPLYREDPGKGSSHLPPAGQSQKDWSHLMPSLYYPNMSQEYLDSGFGSFESQYSDHSHYKGNPPRVRSQQQAMHVGKNGGGGGGPSCFSQQVPNAALQQHHRKWESERQPNYPQIYPPGAPHHHSLSGPLHYTGVSQQNYWSDPFQGLSSSHPRSSLTAHEFHSWGHQPPSGDPRRMELRKKLQAIFNPQEVDRVMELFPHLMDAEKLAAKILNMKTQRGIF</sequence>
<evidence type="ECO:0000256" key="3">
    <source>
        <dbReference type="ARBA" id="ARBA00022722"/>
    </source>
</evidence>
<dbReference type="GO" id="GO:0005634">
    <property type="term" value="C:nucleus"/>
    <property type="evidence" value="ECO:0007669"/>
    <property type="project" value="TreeGrafter"/>
</dbReference>
<evidence type="ECO:0000259" key="12">
    <source>
        <dbReference type="PROSITE" id="PS50103"/>
    </source>
</evidence>
<protein>
    <submittedName>
        <fullName evidence="13">Zinc finger CCCH-type containing 12A</fullName>
    </submittedName>
</protein>
<dbReference type="GO" id="GO:0061158">
    <property type="term" value="P:3'-UTR-mediated mRNA destabilization"/>
    <property type="evidence" value="ECO:0007669"/>
    <property type="project" value="TreeGrafter"/>
</dbReference>
<dbReference type="InterPro" id="IPR000571">
    <property type="entry name" value="Znf_CCCH"/>
</dbReference>
<dbReference type="PANTHER" id="PTHR12876:SF10">
    <property type="entry name" value="ENDORIBONUCLEASE ZC3H12A"/>
    <property type="match status" value="1"/>
</dbReference>
<evidence type="ECO:0000256" key="8">
    <source>
        <dbReference type="ARBA" id="ARBA00022833"/>
    </source>
</evidence>
<reference evidence="13" key="3">
    <citation type="submission" date="2025-09" db="UniProtKB">
        <authorList>
            <consortium name="Ensembl"/>
        </authorList>
    </citation>
    <scope>IDENTIFICATION</scope>
</reference>
<dbReference type="InterPro" id="IPR021869">
    <property type="entry name" value="RNase_Zc3h12_NYN"/>
</dbReference>
<dbReference type="InterPro" id="IPR040546">
    <property type="entry name" value="Rege-1_UBA-like"/>
</dbReference>
<dbReference type="AlphaFoldDB" id="A0A3P8WT88"/>
<dbReference type="STRING" id="244447.ENSCSEP00000029722"/>
<proteinExistence type="inferred from homology"/>
<dbReference type="Pfam" id="PF18561">
    <property type="entry name" value="Regnase_1_C"/>
    <property type="match status" value="1"/>
</dbReference>
<dbReference type="Pfam" id="PF18039">
    <property type="entry name" value="UBA_6"/>
    <property type="match status" value="1"/>
</dbReference>
<reference evidence="13" key="2">
    <citation type="submission" date="2025-08" db="UniProtKB">
        <authorList>
            <consortium name="Ensembl"/>
        </authorList>
    </citation>
    <scope>IDENTIFICATION</scope>
</reference>
<dbReference type="GeneTree" id="ENSGT00940000155107"/>
<keyword evidence="8 10" id="KW-0862">Zinc</keyword>
<dbReference type="Pfam" id="PF11977">
    <property type="entry name" value="RNase_Zc3h12a"/>
    <property type="match status" value="1"/>
</dbReference>
<feature type="domain" description="C3H1-type" evidence="12">
    <location>
        <begin position="282"/>
        <end position="308"/>
    </location>
</feature>
<dbReference type="PROSITE" id="PS50103">
    <property type="entry name" value="ZF_C3H1"/>
    <property type="match status" value="1"/>
</dbReference>
<evidence type="ECO:0000256" key="5">
    <source>
        <dbReference type="ARBA" id="ARBA00022759"/>
    </source>
</evidence>
<evidence type="ECO:0000313" key="14">
    <source>
        <dbReference type="Proteomes" id="UP000265120"/>
    </source>
</evidence>
<dbReference type="InterPro" id="IPR040757">
    <property type="entry name" value="Regnase_1/ZC3H12_C"/>
</dbReference>
<dbReference type="InterPro" id="IPR051101">
    <property type="entry name" value="ZC3H12/N4BP1_RNase_Reg"/>
</dbReference>
<organism evidence="13 14">
    <name type="scientific">Cynoglossus semilaevis</name>
    <name type="common">Tongue sole</name>
    <dbReference type="NCBI Taxonomy" id="244447"/>
    <lineage>
        <taxon>Eukaryota</taxon>
        <taxon>Metazoa</taxon>
        <taxon>Chordata</taxon>
        <taxon>Craniata</taxon>
        <taxon>Vertebrata</taxon>
        <taxon>Euteleostomi</taxon>
        <taxon>Actinopterygii</taxon>
        <taxon>Neopterygii</taxon>
        <taxon>Teleostei</taxon>
        <taxon>Neoteleostei</taxon>
        <taxon>Acanthomorphata</taxon>
        <taxon>Carangaria</taxon>
        <taxon>Pleuronectiformes</taxon>
        <taxon>Pleuronectoidei</taxon>
        <taxon>Cynoglossidae</taxon>
        <taxon>Cynoglossinae</taxon>
        <taxon>Cynoglossus</taxon>
    </lineage>
</organism>
<evidence type="ECO:0000256" key="7">
    <source>
        <dbReference type="ARBA" id="ARBA00022801"/>
    </source>
</evidence>
<feature type="compositionally biased region" description="Basic and acidic residues" evidence="11">
    <location>
        <begin position="366"/>
        <end position="379"/>
    </location>
</feature>
<reference evidence="13 14" key="1">
    <citation type="journal article" date="2014" name="Nat. Genet.">
        <title>Whole-genome sequence of a flatfish provides insights into ZW sex chromosome evolution and adaptation to a benthic lifestyle.</title>
        <authorList>
            <person name="Chen S."/>
            <person name="Zhang G."/>
            <person name="Shao C."/>
            <person name="Huang Q."/>
            <person name="Liu G."/>
            <person name="Zhang P."/>
            <person name="Song W."/>
            <person name="An N."/>
            <person name="Chalopin D."/>
            <person name="Volff J.N."/>
            <person name="Hong Y."/>
            <person name="Li Q."/>
            <person name="Sha Z."/>
            <person name="Zhou H."/>
            <person name="Xie M."/>
            <person name="Yu Q."/>
            <person name="Liu Y."/>
            <person name="Xiang H."/>
            <person name="Wang N."/>
            <person name="Wu K."/>
            <person name="Yang C."/>
            <person name="Zhou Q."/>
            <person name="Liao X."/>
            <person name="Yang L."/>
            <person name="Hu Q."/>
            <person name="Zhang J."/>
            <person name="Meng L."/>
            <person name="Jin L."/>
            <person name="Tian Y."/>
            <person name="Lian J."/>
            <person name="Yang J."/>
            <person name="Miao G."/>
            <person name="Liu S."/>
            <person name="Liang Z."/>
            <person name="Yan F."/>
            <person name="Li Y."/>
            <person name="Sun B."/>
            <person name="Zhang H."/>
            <person name="Zhang J."/>
            <person name="Zhu Y."/>
            <person name="Du M."/>
            <person name="Zhao Y."/>
            <person name="Schartl M."/>
            <person name="Tang Q."/>
            <person name="Wang J."/>
        </authorList>
    </citation>
    <scope>NUCLEOTIDE SEQUENCE</scope>
</reference>
<keyword evidence="6 10" id="KW-0863">Zinc-finger</keyword>
<evidence type="ECO:0000256" key="10">
    <source>
        <dbReference type="PROSITE-ProRule" id="PRU00723"/>
    </source>
</evidence>
<dbReference type="GO" id="GO:0003729">
    <property type="term" value="F:mRNA binding"/>
    <property type="evidence" value="ECO:0007669"/>
    <property type="project" value="TreeGrafter"/>
</dbReference>
<evidence type="ECO:0000313" key="13">
    <source>
        <dbReference type="Ensembl" id="ENSCSEP00000029722.1"/>
    </source>
</evidence>
<feature type="zinc finger region" description="C3H1-type" evidence="10">
    <location>
        <begin position="282"/>
        <end position="308"/>
    </location>
</feature>
<feature type="region of interest" description="Disordered" evidence="11">
    <location>
        <begin position="325"/>
        <end position="393"/>
    </location>
</feature>
<accession>A0A3P8WT88</accession>
<dbReference type="Proteomes" id="UP000265120">
    <property type="component" value="Chromosome 13"/>
</dbReference>
<name>A0A3P8WT88_CYNSE</name>
<evidence type="ECO:0000256" key="1">
    <source>
        <dbReference type="ARBA" id="ARBA00001946"/>
    </source>
</evidence>
<keyword evidence="7" id="KW-0378">Hydrolase</keyword>
<dbReference type="FunFam" id="3.40.50.11980:FF:000001">
    <property type="entry name" value="ZC3H12A isoform 1"/>
    <property type="match status" value="1"/>
</dbReference>
<dbReference type="GO" id="GO:0016787">
    <property type="term" value="F:hydrolase activity"/>
    <property type="evidence" value="ECO:0007669"/>
    <property type="project" value="UniProtKB-KW"/>
</dbReference>
<dbReference type="GO" id="GO:0004521">
    <property type="term" value="F:RNA endonuclease activity"/>
    <property type="evidence" value="ECO:0007669"/>
    <property type="project" value="TreeGrafter"/>
</dbReference>
<evidence type="ECO:0000256" key="9">
    <source>
        <dbReference type="ARBA" id="ARBA00022842"/>
    </source>
</evidence>
<evidence type="ECO:0000256" key="2">
    <source>
        <dbReference type="ARBA" id="ARBA00010922"/>
    </source>
</evidence>
<keyword evidence="4 10" id="KW-0479">Metal-binding</keyword>